<proteinExistence type="predicted"/>
<gene>
    <name evidence="1" type="ORF">RHGRI_023580</name>
</gene>
<evidence type="ECO:0000313" key="1">
    <source>
        <dbReference type="EMBL" id="KAG5535857.1"/>
    </source>
</evidence>
<sequence length="102" mass="11514">MADIYGDIRPRQIDEFGNPVIPTGSLSLWHSRHRTRWFLSSSSSRRRRQHPHHRLRPPPLHLSLGIEASSEFVMSFSSSVMKCSACFVHPTSSTTSILDSGP</sequence>
<dbReference type="EMBL" id="JACTNZ010000008">
    <property type="protein sequence ID" value="KAG5535857.1"/>
    <property type="molecule type" value="Genomic_DNA"/>
</dbReference>
<reference evidence="1" key="1">
    <citation type="submission" date="2020-08" db="EMBL/GenBank/DDBJ databases">
        <title>Plant Genome Project.</title>
        <authorList>
            <person name="Zhang R.-G."/>
        </authorList>
    </citation>
    <scope>NUCLEOTIDE SEQUENCE</scope>
    <source>
        <strain evidence="1">WSP0</strain>
        <tissue evidence="1">Leaf</tissue>
    </source>
</reference>
<dbReference type="Proteomes" id="UP000823749">
    <property type="component" value="Chromosome 8"/>
</dbReference>
<accession>A0AAV6J465</accession>
<comment type="caution">
    <text evidence="1">The sequence shown here is derived from an EMBL/GenBank/DDBJ whole genome shotgun (WGS) entry which is preliminary data.</text>
</comment>
<organism evidence="1 2">
    <name type="scientific">Rhododendron griersonianum</name>
    <dbReference type="NCBI Taxonomy" id="479676"/>
    <lineage>
        <taxon>Eukaryota</taxon>
        <taxon>Viridiplantae</taxon>
        <taxon>Streptophyta</taxon>
        <taxon>Embryophyta</taxon>
        <taxon>Tracheophyta</taxon>
        <taxon>Spermatophyta</taxon>
        <taxon>Magnoliopsida</taxon>
        <taxon>eudicotyledons</taxon>
        <taxon>Gunneridae</taxon>
        <taxon>Pentapetalae</taxon>
        <taxon>asterids</taxon>
        <taxon>Ericales</taxon>
        <taxon>Ericaceae</taxon>
        <taxon>Ericoideae</taxon>
        <taxon>Rhodoreae</taxon>
        <taxon>Rhododendron</taxon>
    </lineage>
</organism>
<protein>
    <submittedName>
        <fullName evidence="1">Uncharacterized protein</fullName>
    </submittedName>
</protein>
<name>A0AAV6J465_9ERIC</name>
<keyword evidence="2" id="KW-1185">Reference proteome</keyword>
<evidence type="ECO:0000313" key="2">
    <source>
        <dbReference type="Proteomes" id="UP000823749"/>
    </source>
</evidence>
<dbReference type="AlphaFoldDB" id="A0AAV6J465"/>